<dbReference type="PRINTS" id="PR00996">
    <property type="entry name" value="CHERMTFRASE"/>
</dbReference>
<keyword evidence="3" id="KW-0949">S-adenosyl-L-methionine</keyword>
<dbReference type="InterPro" id="IPR000780">
    <property type="entry name" value="CheR_MeTrfase"/>
</dbReference>
<dbReference type="InterPro" id="IPR050903">
    <property type="entry name" value="Bact_Chemotaxis_MeTrfase"/>
</dbReference>
<dbReference type="GO" id="GO:0032259">
    <property type="term" value="P:methylation"/>
    <property type="evidence" value="ECO:0007669"/>
    <property type="project" value="UniProtKB-KW"/>
</dbReference>
<dbReference type="GO" id="GO:0008757">
    <property type="term" value="F:S-adenosylmethionine-dependent methyltransferase activity"/>
    <property type="evidence" value="ECO:0007669"/>
    <property type="project" value="InterPro"/>
</dbReference>
<keyword evidence="2 5" id="KW-0808">Transferase</keyword>
<dbReference type="AlphaFoldDB" id="Q11KS8"/>
<dbReference type="SUPFAM" id="SSF53335">
    <property type="entry name" value="S-adenosyl-L-methionine-dependent methyltransferases"/>
    <property type="match status" value="1"/>
</dbReference>
<dbReference type="HOGENOM" id="CLU_025854_4_1_5"/>
<dbReference type="SMART" id="SM00138">
    <property type="entry name" value="MeTrc"/>
    <property type="match status" value="1"/>
</dbReference>
<dbReference type="KEGG" id="mes:Meso_0597"/>
<dbReference type="STRING" id="266779.Meso_0597"/>
<evidence type="ECO:0000256" key="2">
    <source>
        <dbReference type="ARBA" id="ARBA00022679"/>
    </source>
</evidence>
<gene>
    <name evidence="5" type="ordered locus">Meso_0597</name>
</gene>
<accession>Q11KS8</accession>
<dbReference type="Gene3D" id="1.25.40.10">
    <property type="entry name" value="Tetratricopeptide repeat domain"/>
    <property type="match status" value="1"/>
</dbReference>
<keyword evidence="1 5" id="KW-0489">Methyltransferase</keyword>
<dbReference type="PROSITE" id="PS50123">
    <property type="entry name" value="CHER"/>
    <property type="match status" value="1"/>
</dbReference>
<dbReference type="eggNOG" id="COG1352">
    <property type="taxonomic scope" value="Bacteria"/>
</dbReference>
<evidence type="ECO:0000313" key="5">
    <source>
        <dbReference type="EMBL" id="ABG61997.1"/>
    </source>
</evidence>
<evidence type="ECO:0000259" key="4">
    <source>
        <dbReference type="PROSITE" id="PS50123"/>
    </source>
</evidence>
<dbReference type="EMBL" id="CP000390">
    <property type="protein sequence ID" value="ABG61997.1"/>
    <property type="molecule type" value="Genomic_DNA"/>
</dbReference>
<sequence length="481" mass="53439">MQSVTARRRRAGLPSLRPAQAAQGLTPAQCCSDALIEPIADKVGLEIAPTQRHNLARNLMKLMERHKIENAGLFLERFNRDAALFDDVIAEMTVGETYFFRDPAQFDLVRKKVLPSLLADRPERAPIRMWSTGCSTGEEAYSLAVLADQMGLADRTQIIATDISRKALKVAREGHYTEHSMRGQAAERIRPHLSRRGNRLRLREKYRRRVRFDQFWLGEDDLPCPAKGIADLDLILCRNVLIYLRPDVVQRIARQFYRCLAPGGWLLLGPSDPPLWDHAPFATFVTRAGILYRRDPSAPGRVAFDRKGAVTVPASDEASPPGEPAMAEEQTVGQRLREAKLALGEDFLARCIQELVGIGALDAAAALVKEAIGVHPLSIRLHYLQSVVLIAADRLHDAAAALRRLLYLDGSLAAAHYLLGTCLRESDPETAGQAFAIAFALCTRRPAEEPVELMEEYSTGRLAIRIGREIADLKLSTRDGF</sequence>
<name>Q11KS8_CHESB</name>
<dbReference type="SUPFAM" id="SSF48452">
    <property type="entry name" value="TPR-like"/>
    <property type="match status" value="1"/>
</dbReference>
<dbReference type="Gene3D" id="3.40.50.150">
    <property type="entry name" value="Vaccinia Virus protein VP39"/>
    <property type="match status" value="1"/>
</dbReference>
<proteinExistence type="predicted"/>
<dbReference type="Pfam" id="PF01739">
    <property type="entry name" value="CheR"/>
    <property type="match status" value="1"/>
</dbReference>
<protein>
    <submittedName>
        <fullName evidence="5">MCP methyltransferase, CheR-type</fullName>
    </submittedName>
</protein>
<dbReference type="CDD" id="cd02440">
    <property type="entry name" value="AdoMet_MTases"/>
    <property type="match status" value="1"/>
</dbReference>
<organism evidence="5">
    <name type="scientific">Chelativorans sp. (strain BNC1)</name>
    <dbReference type="NCBI Taxonomy" id="266779"/>
    <lineage>
        <taxon>Bacteria</taxon>
        <taxon>Pseudomonadati</taxon>
        <taxon>Pseudomonadota</taxon>
        <taxon>Alphaproteobacteria</taxon>
        <taxon>Hyphomicrobiales</taxon>
        <taxon>Phyllobacteriaceae</taxon>
        <taxon>Chelativorans</taxon>
    </lineage>
</organism>
<dbReference type="PANTHER" id="PTHR24422">
    <property type="entry name" value="CHEMOTAXIS PROTEIN METHYLTRANSFERASE"/>
    <property type="match status" value="1"/>
</dbReference>
<evidence type="ECO:0000256" key="1">
    <source>
        <dbReference type="ARBA" id="ARBA00022603"/>
    </source>
</evidence>
<dbReference type="InterPro" id="IPR011990">
    <property type="entry name" value="TPR-like_helical_dom_sf"/>
</dbReference>
<feature type="domain" description="CheR-type methyltransferase" evidence="4">
    <location>
        <begin position="39"/>
        <end position="297"/>
    </location>
</feature>
<dbReference type="PANTHER" id="PTHR24422:SF19">
    <property type="entry name" value="CHEMOTAXIS PROTEIN METHYLTRANSFERASE"/>
    <property type="match status" value="1"/>
</dbReference>
<dbReference type="OrthoDB" id="9816309at2"/>
<dbReference type="InterPro" id="IPR029063">
    <property type="entry name" value="SAM-dependent_MTases_sf"/>
</dbReference>
<dbReference type="InterPro" id="IPR022642">
    <property type="entry name" value="CheR_C"/>
</dbReference>
<reference evidence="5" key="1">
    <citation type="submission" date="2006-06" db="EMBL/GenBank/DDBJ databases">
        <title>Complete sequence of chromosome of Chelativorans sp. BNC1.</title>
        <authorList>
            <consortium name="US DOE Joint Genome Institute"/>
            <person name="Copeland A."/>
            <person name="Lucas S."/>
            <person name="Lapidus A."/>
            <person name="Barry K."/>
            <person name="Detter J.C."/>
            <person name="Glavina del Rio T."/>
            <person name="Hammon N."/>
            <person name="Israni S."/>
            <person name="Dalin E."/>
            <person name="Tice H."/>
            <person name="Pitluck S."/>
            <person name="Chertkov O."/>
            <person name="Brettin T."/>
            <person name="Bruce D."/>
            <person name="Han C."/>
            <person name="Tapia R."/>
            <person name="Gilna P."/>
            <person name="Schmutz J."/>
            <person name="Larimer F."/>
            <person name="Land M."/>
            <person name="Hauser L."/>
            <person name="Kyrpides N."/>
            <person name="Mikhailova N."/>
            <person name="Richardson P."/>
        </authorList>
    </citation>
    <scope>NUCLEOTIDE SEQUENCE</scope>
    <source>
        <strain evidence="5">BNC1</strain>
    </source>
</reference>
<evidence type="ECO:0000256" key="3">
    <source>
        <dbReference type="ARBA" id="ARBA00022691"/>
    </source>
</evidence>